<dbReference type="SUPFAM" id="SSF51215">
    <property type="entry name" value="Regulatory protein AraC"/>
    <property type="match status" value="1"/>
</dbReference>
<evidence type="ECO:0000259" key="4">
    <source>
        <dbReference type="PROSITE" id="PS01124"/>
    </source>
</evidence>
<dbReference type="SUPFAM" id="SSF46689">
    <property type="entry name" value="Homeodomain-like"/>
    <property type="match status" value="2"/>
</dbReference>
<name>A0A934UCX5_9STRE</name>
<dbReference type="InterPro" id="IPR020449">
    <property type="entry name" value="Tscrpt_reg_AraC-type_HTH"/>
</dbReference>
<sequence length="283" mass="33028">MTAAEFHFFDNRSYVDLYPIQFGKEVCEPLHSFGPSKRNNFLFHYIISGKGTFFDTKNQKQYQLSAGQGFLIPPNYMTSYEADFKDPWTYIWLEFNGLKAEHFLKRAGLSLDNLIFSSSNHNINNTVYEELNYIINNYKTSSLNILAHTYLFADALINESMISTNKEHEDVKELYIREAINYIERNYPSSISIDDIAVHCNLNRSYFSRLFKEHMSVTPQQFLITYRLSKATELLKNTKLTLQEIADAIGYSNQFNFSIAFKRTFGQSPNSWRKNYINSLKST</sequence>
<evidence type="ECO:0000256" key="2">
    <source>
        <dbReference type="ARBA" id="ARBA00023125"/>
    </source>
</evidence>
<dbReference type="InterPro" id="IPR037923">
    <property type="entry name" value="HTH-like"/>
</dbReference>
<accession>A0A934UCX5</accession>
<dbReference type="Pfam" id="PF12833">
    <property type="entry name" value="HTH_18"/>
    <property type="match status" value="1"/>
</dbReference>
<dbReference type="CDD" id="cd06986">
    <property type="entry name" value="cupin_MmsR-like_N"/>
    <property type="match status" value="1"/>
</dbReference>
<dbReference type="PROSITE" id="PS01124">
    <property type="entry name" value="HTH_ARAC_FAMILY_2"/>
    <property type="match status" value="1"/>
</dbReference>
<proteinExistence type="predicted"/>
<feature type="domain" description="HTH araC/xylS-type" evidence="4">
    <location>
        <begin position="177"/>
        <end position="275"/>
    </location>
</feature>
<organism evidence="5 6">
    <name type="scientific">Streptococcus zalophi</name>
    <dbReference type="NCBI Taxonomy" id="640031"/>
    <lineage>
        <taxon>Bacteria</taxon>
        <taxon>Bacillati</taxon>
        <taxon>Bacillota</taxon>
        <taxon>Bacilli</taxon>
        <taxon>Lactobacillales</taxon>
        <taxon>Streptococcaceae</taxon>
        <taxon>Streptococcus</taxon>
    </lineage>
</organism>
<dbReference type="Gene3D" id="1.10.10.60">
    <property type="entry name" value="Homeodomain-like"/>
    <property type="match status" value="2"/>
</dbReference>
<evidence type="ECO:0000256" key="1">
    <source>
        <dbReference type="ARBA" id="ARBA00023015"/>
    </source>
</evidence>
<dbReference type="GO" id="GO:0003700">
    <property type="term" value="F:DNA-binding transcription factor activity"/>
    <property type="evidence" value="ECO:0007669"/>
    <property type="project" value="InterPro"/>
</dbReference>
<dbReference type="GO" id="GO:0043565">
    <property type="term" value="F:sequence-specific DNA binding"/>
    <property type="evidence" value="ECO:0007669"/>
    <property type="project" value="InterPro"/>
</dbReference>
<dbReference type="RefSeq" id="WP_199567015.1">
    <property type="nucleotide sequence ID" value="NZ_JAENBP010000001.1"/>
</dbReference>
<dbReference type="InterPro" id="IPR018060">
    <property type="entry name" value="HTH_AraC"/>
</dbReference>
<dbReference type="InterPro" id="IPR009057">
    <property type="entry name" value="Homeodomain-like_sf"/>
</dbReference>
<dbReference type="SMART" id="SM00342">
    <property type="entry name" value="HTH_ARAC"/>
    <property type="match status" value="1"/>
</dbReference>
<keyword evidence="2" id="KW-0238">DNA-binding</keyword>
<reference evidence="5 6" key="1">
    <citation type="journal article" date="2021" name="Int. J. Syst. Evol. Microbiol.">
        <title>Streptococcus vicugnae sp. nov., isolated from faeces of alpacas (Vicugna pacos) and cattle (Bos taurus), Streptococcus zalophi sp. nov., and Streptococcus pacificus sp. nov., isolated from respiratory tract of California sea lions (Zalophus californianus).</title>
        <authorList>
            <person name="Volokhov D.V."/>
            <person name="Zagorodnyaya T.A."/>
            <person name="Shen Z."/>
            <person name="Blom J."/>
            <person name="Furtak V.A."/>
            <person name="Eisenberg T."/>
            <person name="Fan P."/>
            <person name="Jeong K.C."/>
            <person name="Gao Y."/>
            <person name="Zhang S."/>
            <person name="Amselle M."/>
        </authorList>
    </citation>
    <scope>NUCLEOTIDE SEQUENCE [LARGE SCALE GENOMIC DNA]</scope>
    <source>
        <strain evidence="6">CSL7508-lung</strain>
    </source>
</reference>
<keyword evidence="1" id="KW-0805">Transcription regulation</keyword>
<dbReference type="InterPro" id="IPR018062">
    <property type="entry name" value="HTH_AraC-typ_CS"/>
</dbReference>
<comment type="caution">
    <text evidence="5">The sequence shown here is derived from an EMBL/GenBank/DDBJ whole genome shotgun (WGS) entry which is preliminary data.</text>
</comment>
<dbReference type="EMBL" id="JAENBP010000001">
    <property type="protein sequence ID" value="MBJ8349083.1"/>
    <property type="molecule type" value="Genomic_DNA"/>
</dbReference>
<protein>
    <submittedName>
        <fullName evidence="5">AraC family transcriptional regulator</fullName>
    </submittedName>
</protein>
<evidence type="ECO:0000313" key="5">
    <source>
        <dbReference type="EMBL" id="MBJ8349083.1"/>
    </source>
</evidence>
<dbReference type="PANTHER" id="PTHR43280:SF30">
    <property type="entry name" value="MMSAB OPERON REGULATORY PROTEIN"/>
    <property type="match status" value="1"/>
</dbReference>
<gene>
    <name evidence="5" type="ORF">JHK64_00375</name>
</gene>
<evidence type="ECO:0000313" key="6">
    <source>
        <dbReference type="Proteomes" id="UP000644875"/>
    </source>
</evidence>
<dbReference type="Proteomes" id="UP000644875">
    <property type="component" value="Unassembled WGS sequence"/>
</dbReference>
<dbReference type="PANTHER" id="PTHR43280">
    <property type="entry name" value="ARAC-FAMILY TRANSCRIPTIONAL REGULATOR"/>
    <property type="match status" value="1"/>
</dbReference>
<keyword evidence="6" id="KW-1185">Reference proteome</keyword>
<dbReference type="PROSITE" id="PS00041">
    <property type="entry name" value="HTH_ARAC_FAMILY_1"/>
    <property type="match status" value="1"/>
</dbReference>
<dbReference type="InterPro" id="IPR003313">
    <property type="entry name" value="AraC-bd"/>
</dbReference>
<dbReference type="Gene3D" id="2.60.120.280">
    <property type="entry name" value="Regulatory protein AraC"/>
    <property type="match status" value="1"/>
</dbReference>
<evidence type="ECO:0000256" key="3">
    <source>
        <dbReference type="ARBA" id="ARBA00023163"/>
    </source>
</evidence>
<dbReference type="AlphaFoldDB" id="A0A934UCX5"/>
<dbReference type="PRINTS" id="PR00032">
    <property type="entry name" value="HTHARAC"/>
</dbReference>
<keyword evidence="3" id="KW-0804">Transcription</keyword>
<dbReference type="Pfam" id="PF02311">
    <property type="entry name" value="AraC_binding"/>
    <property type="match status" value="1"/>
</dbReference>